<dbReference type="NCBIfam" id="TIGR03101">
    <property type="entry name" value="hydr2_PEP"/>
    <property type="match status" value="1"/>
</dbReference>
<dbReference type="Pfam" id="PF12146">
    <property type="entry name" value="Hydrolase_4"/>
    <property type="match status" value="1"/>
</dbReference>
<accession>A0ABU2C468</accession>
<organism evidence="2 3">
    <name type="scientific">Rhodoferax ferrireducens</name>
    <dbReference type="NCBI Taxonomy" id="192843"/>
    <lineage>
        <taxon>Bacteria</taxon>
        <taxon>Pseudomonadati</taxon>
        <taxon>Pseudomonadota</taxon>
        <taxon>Betaproteobacteria</taxon>
        <taxon>Burkholderiales</taxon>
        <taxon>Comamonadaceae</taxon>
        <taxon>Rhodoferax</taxon>
    </lineage>
</organism>
<dbReference type="EMBL" id="JAVDXT010000001">
    <property type="protein sequence ID" value="MDR7376118.1"/>
    <property type="molecule type" value="Genomic_DNA"/>
</dbReference>
<keyword evidence="2" id="KW-0378">Hydrolase</keyword>
<dbReference type="GO" id="GO:0016787">
    <property type="term" value="F:hydrolase activity"/>
    <property type="evidence" value="ECO:0007669"/>
    <property type="project" value="UniProtKB-KW"/>
</dbReference>
<gene>
    <name evidence="2" type="ORF">J2X19_000776</name>
</gene>
<protein>
    <submittedName>
        <fullName evidence="2">Exosortase A-associated hydrolase 2</fullName>
    </submittedName>
</protein>
<dbReference type="Gene3D" id="3.40.50.1820">
    <property type="entry name" value="alpha/beta hydrolase"/>
    <property type="match status" value="1"/>
</dbReference>
<evidence type="ECO:0000259" key="1">
    <source>
        <dbReference type="Pfam" id="PF12146"/>
    </source>
</evidence>
<feature type="domain" description="Serine aminopeptidase S33" evidence="1">
    <location>
        <begin position="10"/>
        <end position="130"/>
    </location>
</feature>
<keyword evidence="3" id="KW-1185">Reference proteome</keyword>
<proteinExistence type="predicted"/>
<reference evidence="2 3" key="1">
    <citation type="submission" date="2023-07" db="EMBL/GenBank/DDBJ databases">
        <title>Sorghum-associated microbial communities from plants grown in Nebraska, USA.</title>
        <authorList>
            <person name="Schachtman D."/>
        </authorList>
    </citation>
    <scope>NUCLEOTIDE SEQUENCE [LARGE SCALE GENOMIC DNA]</scope>
    <source>
        <strain evidence="2 3">BE313</strain>
    </source>
</reference>
<dbReference type="SUPFAM" id="SSF53474">
    <property type="entry name" value="alpha/beta-Hydrolases"/>
    <property type="match status" value="1"/>
</dbReference>
<evidence type="ECO:0000313" key="2">
    <source>
        <dbReference type="EMBL" id="MDR7376118.1"/>
    </source>
</evidence>
<comment type="caution">
    <text evidence="2">The sequence shown here is derived from an EMBL/GenBank/DDBJ whole genome shotgun (WGS) entry which is preliminary data.</text>
</comment>
<dbReference type="Proteomes" id="UP001180487">
    <property type="component" value="Unassembled WGS sequence"/>
</dbReference>
<dbReference type="InterPro" id="IPR017532">
    <property type="entry name" value="Hydrolase-2_PEP"/>
</dbReference>
<dbReference type="InterPro" id="IPR022742">
    <property type="entry name" value="Hydrolase_4"/>
</dbReference>
<dbReference type="InterPro" id="IPR029058">
    <property type="entry name" value="AB_hydrolase_fold"/>
</dbReference>
<sequence>MFHPSQSAITRGLVVYVHPFAEEMNKSRRMAALQARAMASAGYTVLQLDLTGCGDSSGDFGDASWQDWVDDIVFACQWLRSKGDAPLWLWGLRAGCLLAAQAAQQLNETCNFLFWSPTPAGKPLVQQFLRLKAAGDLASGNAKAVMDGLRQQLAAGASVEIAGYVLSANLASGMELATLTPPTSAGRLEWLDVSTQAGAELSPASTKQLQTWQNAGVRVRSQVVEGPAFWQTSEIEEAPNLLIATLAALDQPAAAMVAQ</sequence>
<name>A0ABU2C468_9BURK</name>
<evidence type="ECO:0000313" key="3">
    <source>
        <dbReference type="Proteomes" id="UP001180487"/>
    </source>
</evidence>